<organism evidence="2 3">
    <name type="scientific">Marasmius oreades</name>
    <name type="common">fairy-ring Marasmius</name>
    <dbReference type="NCBI Taxonomy" id="181124"/>
    <lineage>
        <taxon>Eukaryota</taxon>
        <taxon>Fungi</taxon>
        <taxon>Dikarya</taxon>
        <taxon>Basidiomycota</taxon>
        <taxon>Agaricomycotina</taxon>
        <taxon>Agaricomycetes</taxon>
        <taxon>Agaricomycetidae</taxon>
        <taxon>Agaricales</taxon>
        <taxon>Marasmiineae</taxon>
        <taxon>Marasmiaceae</taxon>
        <taxon>Marasmius</taxon>
    </lineage>
</organism>
<evidence type="ECO:0000256" key="1">
    <source>
        <dbReference type="SAM" id="MobiDB-lite"/>
    </source>
</evidence>
<comment type="caution">
    <text evidence="2">The sequence shown here is derived from an EMBL/GenBank/DDBJ whole genome shotgun (WGS) entry which is preliminary data.</text>
</comment>
<keyword evidence="3" id="KW-1185">Reference proteome</keyword>
<dbReference type="RefSeq" id="XP_043011172.1">
    <property type="nucleotide sequence ID" value="XM_043150088.1"/>
</dbReference>
<accession>A0A9P7S416</accession>
<name>A0A9P7S416_9AGAR</name>
<dbReference type="EMBL" id="CM032183">
    <property type="protein sequence ID" value="KAG7094702.1"/>
    <property type="molecule type" value="Genomic_DNA"/>
</dbReference>
<reference evidence="2" key="1">
    <citation type="journal article" date="2021" name="Genome Biol. Evol.">
        <title>The assembled and annotated genome of the fairy-ring fungus Marasmius oreades.</title>
        <authorList>
            <person name="Hiltunen M."/>
            <person name="Ament-Velasquez S.L."/>
            <person name="Johannesson H."/>
        </authorList>
    </citation>
    <scope>NUCLEOTIDE SEQUENCE</scope>
    <source>
        <strain evidence="2">03SP1</strain>
    </source>
</reference>
<gene>
    <name evidence="2" type="ORF">E1B28_005521</name>
</gene>
<feature type="region of interest" description="Disordered" evidence="1">
    <location>
        <begin position="90"/>
        <end position="109"/>
    </location>
</feature>
<dbReference type="Proteomes" id="UP001049176">
    <property type="component" value="Chromosome 3"/>
</dbReference>
<evidence type="ECO:0000313" key="2">
    <source>
        <dbReference type="EMBL" id="KAG7094702.1"/>
    </source>
</evidence>
<proteinExistence type="predicted"/>
<protein>
    <submittedName>
        <fullName evidence="2">Uncharacterized protein</fullName>
    </submittedName>
</protein>
<dbReference type="GeneID" id="66074597"/>
<dbReference type="AlphaFoldDB" id="A0A9P7S416"/>
<dbReference type="KEGG" id="more:E1B28_005521"/>
<sequence>MKNWYRRLACLWTSKKRTKSLKSNLSNLIPKDPCSHWPRSLFSLELYETHIARFQQTLKKQEGRSIFAVPVKPTRIYYVQGDLKRSADGEVDSVVPTKKARRTENKSES</sequence>
<evidence type="ECO:0000313" key="3">
    <source>
        <dbReference type="Proteomes" id="UP001049176"/>
    </source>
</evidence>